<proteinExistence type="predicted"/>
<name>A0A7U7EM23_9GAMM</name>
<dbReference type="RefSeq" id="WP_187669968.1">
    <property type="nucleotide sequence ID" value="NZ_CAJFCI010000023.1"/>
</dbReference>
<keyword evidence="1" id="KW-1133">Transmembrane helix</keyword>
<accession>A0A7U7EM23</accession>
<dbReference type="Proteomes" id="UP000583387">
    <property type="component" value="Unassembled WGS sequence"/>
</dbReference>
<feature type="transmembrane region" description="Helical" evidence="1">
    <location>
        <begin position="12"/>
        <end position="36"/>
    </location>
</feature>
<evidence type="ECO:0000313" key="2">
    <source>
        <dbReference type="EMBL" id="CAD5106610.1"/>
    </source>
</evidence>
<gene>
    <name evidence="2" type="ORF">PSEWESI4_00875</name>
</gene>
<dbReference type="AlphaFoldDB" id="A0A7U7EM23"/>
<keyword evidence="1" id="KW-0812">Transmembrane</keyword>
<sequence length="84" mass="9234">MFAFFENPYRVLKLSTLLLTVGLAMFVIGVLLAYGLETDLSMPVLLGAHLMSILGPTSIKIGYVLRLQALNRLRPQTTPWLSGA</sequence>
<evidence type="ECO:0000313" key="3">
    <source>
        <dbReference type="Proteomes" id="UP000583387"/>
    </source>
</evidence>
<dbReference type="EMBL" id="CAJFCI010000023">
    <property type="protein sequence ID" value="CAD5106610.1"/>
    <property type="molecule type" value="Genomic_DNA"/>
</dbReference>
<evidence type="ECO:0008006" key="4">
    <source>
        <dbReference type="Google" id="ProtNLM"/>
    </source>
</evidence>
<feature type="transmembrane region" description="Helical" evidence="1">
    <location>
        <begin position="42"/>
        <end position="65"/>
    </location>
</feature>
<reference evidence="2 3" key="1">
    <citation type="submission" date="2020-08" db="EMBL/GenBank/DDBJ databases">
        <authorList>
            <person name="Criscuolo A."/>
        </authorList>
    </citation>
    <scope>NUCLEOTIDE SEQUENCE [LARGE SCALE GENOMIC DNA]</scope>
    <source>
        <strain evidence="2">CIP111764</strain>
    </source>
</reference>
<protein>
    <recommendedName>
        <fullName evidence="4">Transmembrane sensor/regulator PpyR</fullName>
    </recommendedName>
</protein>
<comment type="caution">
    <text evidence="2">The sequence shown here is derived from an EMBL/GenBank/DDBJ whole genome shotgun (WGS) entry which is preliminary data.</text>
</comment>
<keyword evidence="3" id="KW-1185">Reference proteome</keyword>
<keyword evidence="1" id="KW-0472">Membrane</keyword>
<organism evidence="2 3">
    <name type="scientific">Zestomonas carbonaria</name>
    <dbReference type="NCBI Taxonomy" id="2762745"/>
    <lineage>
        <taxon>Bacteria</taxon>
        <taxon>Pseudomonadati</taxon>
        <taxon>Pseudomonadota</taxon>
        <taxon>Gammaproteobacteria</taxon>
        <taxon>Pseudomonadales</taxon>
        <taxon>Pseudomonadaceae</taxon>
        <taxon>Zestomonas</taxon>
    </lineage>
</organism>
<evidence type="ECO:0000256" key="1">
    <source>
        <dbReference type="SAM" id="Phobius"/>
    </source>
</evidence>